<dbReference type="InParanoid" id="T0R5M5"/>
<comment type="subcellular location">
    <subcellularLocation>
        <location evidence="1">Cytoplasm</location>
    </subcellularLocation>
</comment>
<dbReference type="PROSITE" id="PS50096">
    <property type="entry name" value="IQ"/>
    <property type="match status" value="1"/>
</dbReference>
<dbReference type="GeneID" id="19942394"/>
<protein>
    <recommendedName>
        <fullName evidence="3">Protein C10</fullName>
    </recommendedName>
</protein>
<dbReference type="InterPro" id="IPR036322">
    <property type="entry name" value="WD40_repeat_dom_sf"/>
</dbReference>
<dbReference type="GO" id="GO:0009791">
    <property type="term" value="P:post-embryonic development"/>
    <property type="evidence" value="ECO:0007669"/>
    <property type="project" value="TreeGrafter"/>
</dbReference>
<dbReference type="InterPro" id="IPR015943">
    <property type="entry name" value="WD40/YVTN_repeat-like_dom_sf"/>
</dbReference>
<dbReference type="AlphaFoldDB" id="T0R5M5"/>
<dbReference type="VEuPathDB" id="FungiDB:SDRG_01667"/>
<dbReference type="SUPFAM" id="SSF48726">
    <property type="entry name" value="Immunoglobulin"/>
    <property type="match status" value="1"/>
</dbReference>
<dbReference type="InterPro" id="IPR036179">
    <property type="entry name" value="Ig-like_dom_sf"/>
</dbReference>
<evidence type="ECO:0000313" key="6">
    <source>
        <dbReference type="EMBL" id="EQC41710.1"/>
    </source>
</evidence>
<dbReference type="GO" id="GO:0005737">
    <property type="term" value="C:cytoplasm"/>
    <property type="evidence" value="ECO:0007669"/>
    <property type="project" value="UniProtKB-SubCell"/>
</dbReference>
<gene>
    <name evidence="6" type="ORF">SDRG_01667</name>
</gene>
<sequence>MGDSEEPVDPRPLKDALLRDVAWAEKMLDAHARNYDHECTVCHSRQTILLVAQQHVYCRMCRTTTANVYYRPRPCDKISELERLSKDAANEMLREILAAFELPHNKSLLANAKVQGSRVLPFKAKHPALARNQLLLVVQTYIPLALSIVGAVIAQYGFANSLEGVLKSIRAMQEHCGGDDALHDGVVQLRHLFSPFNTFELDDARIRQEEVDAANEAIEAEAQRVADAKKLEALAQERRDMALKRAKKAARGLDPNQIYEPIIVRQPPREMLLVSGRQAFLSIVASRTEMYQWTFNGIPLPDDTPGMRGSRSAFLRISFFTKAMCGQYACICTNDDGCMVSDICTLAIAQLQPTLLRRATVPCIPHDVCVDEATTEYLVVLAARGVEFRHKTTLAVVPTENAPSCSDKSLVLASDRDTLLLGLANGSLHVWRTQIRLPPPPTPVLEPSPALLKEVPSARRMSVVADQKAASFKRAANRRASVTSVVHVVRTERHATSLAKMACVSFFANKTWLLLSDKASSLQLYRLGQTNQDEVLLPLLLATYVIAAPGKARIKAVATSAALPYVAAAYEHVASVDLFKVLASTYAKTTIRTRYRVSALAMPAYGYELAIGEQGVQHGFLSVFNVETRHRNWHTRGHFGPIEHMQYIGNFVLCTLGMDRSVKLWDTTKRACLLEFVPQSGIPTTLRTFSYATPEAATACAIAIGYYTKQLEVWHIACLDKVLASIETEHLYAVVTVQKQWRGALARHRHQRAAVLGAAADSHVP</sequence>
<dbReference type="PANTHER" id="PTHR13463">
    <property type="entry name" value="PROTEIN C10"/>
    <property type="match status" value="1"/>
</dbReference>
<dbReference type="OMA" id="GNWIQED"/>
<evidence type="ECO:0000256" key="1">
    <source>
        <dbReference type="ARBA" id="ARBA00004496"/>
    </source>
</evidence>
<organism evidence="6 7">
    <name type="scientific">Saprolegnia diclina (strain VS20)</name>
    <dbReference type="NCBI Taxonomy" id="1156394"/>
    <lineage>
        <taxon>Eukaryota</taxon>
        <taxon>Sar</taxon>
        <taxon>Stramenopiles</taxon>
        <taxon>Oomycota</taxon>
        <taxon>Saprolegniomycetes</taxon>
        <taxon>Saprolegniales</taxon>
        <taxon>Saprolegniaceae</taxon>
        <taxon>Saprolegnia</taxon>
    </lineage>
</organism>
<dbReference type="EMBL" id="JH767134">
    <property type="protein sequence ID" value="EQC41710.1"/>
    <property type="molecule type" value="Genomic_DNA"/>
</dbReference>
<name>T0R5M5_SAPDV</name>
<evidence type="ECO:0000313" key="7">
    <source>
        <dbReference type="Proteomes" id="UP000030762"/>
    </source>
</evidence>
<dbReference type="Gene3D" id="2.130.10.10">
    <property type="entry name" value="YVTN repeat-like/Quinoprotein amine dehydrogenase"/>
    <property type="match status" value="1"/>
</dbReference>
<dbReference type="Proteomes" id="UP000030762">
    <property type="component" value="Unassembled WGS sequence"/>
</dbReference>
<dbReference type="RefSeq" id="XP_008605424.1">
    <property type="nucleotide sequence ID" value="XM_008607202.1"/>
</dbReference>
<evidence type="ECO:0000256" key="2">
    <source>
        <dbReference type="ARBA" id="ARBA00007083"/>
    </source>
</evidence>
<dbReference type="Pfam" id="PF14974">
    <property type="entry name" value="P_C10"/>
    <property type="match status" value="1"/>
</dbReference>
<dbReference type="Gene3D" id="2.60.40.10">
    <property type="entry name" value="Immunoglobulins"/>
    <property type="match status" value="1"/>
</dbReference>
<keyword evidence="4" id="KW-0963">Cytoplasm</keyword>
<evidence type="ECO:0000256" key="4">
    <source>
        <dbReference type="ARBA" id="ARBA00022490"/>
    </source>
</evidence>
<keyword evidence="7" id="KW-1185">Reference proteome</keyword>
<proteinExistence type="inferred from homology"/>
<evidence type="ECO:0000256" key="5">
    <source>
        <dbReference type="SAM" id="Coils"/>
    </source>
</evidence>
<comment type="similarity">
    <text evidence="2">Belongs to the UPF0456 family.</text>
</comment>
<dbReference type="InterPro" id="IPR026317">
    <property type="entry name" value="P_C10"/>
</dbReference>
<dbReference type="PANTHER" id="PTHR13463:SF3">
    <property type="entry name" value="PROTEIN C10"/>
    <property type="match status" value="1"/>
</dbReference>
<accession>T0R5M5</accession>
<dbReference type="OrthoDB" id="75738at2759"/>
<reference evidence="6 7" key="1">
    <citation type="submission" date="2012-04" db="EMBL/GenBank/DDBJ databases">
        <title>The Genome Sequence of Saprolegnia declina VS20.</title>
        <authorList>
            <consortium name="The Broad Institute Genome Sequencing Platform"/>
            <person name="Russ C."/>
            <person name="Nusbaum C."/>
            <person name="Tyler B."/>
            <person name="van West P."/>
            <person name="Dieguez-Uribeondo J."/>
            <person name="de Bruijn I."/>
            <person name="Tripathy S."/>
            <person name="Jiang R."/>
            <person name="Young S.K."/>
            <person name="Zeng Q."/>
            <person name="Gargeya S."/>
            <person name="Fitzgerald M."/>
            <person name="Haas B."/>
            <person name="Abouelleil A."/>
            <person name="Alvarado L."/>
            <person name="Arachchi H.M."/>
            <person name="Berlin A."/>
            <person name="Chapman S.B."/>
            <person name="Goldberg J."/>
            <person name="Griggs A."/>
            <person name="Gujja S."/>
            <person name="Hansen M."/>
            <person name="Howarth C."/>
            <person name="Imamovic A."/>
            <person name="Larimer J."/>
            <person name="McCowen C."/>
            <person name="Montmayeur A."/>
            <person name="Murphy C."/>
            <person name="Neiman D."/>
            <person name="Pearson M."/>
            <person name="Priest M."/>
            <person name="Roberts A."/>
            <person name="Saif S."/>
            <person name="Shea T."/>
            <person name="Sisk P."/>
            <person name="Sykes S."/>
            <person name="Wortman J."/>
            <person name="Nusbaum C."/>
            <person name="Birren B."/>
        </authorList>
    </citation>
    <scope>NUCLEOTIDE SEQUENCE [LARGE SCALE GENOMIC DNA]</scope>
    <source>
        <strain evidence="6 7">VS20</strain>
    </source>
</reference>
<keyword evidence="5" id="KW-0175">Coiled coil</keyword>
<feature type="coiled-coil region" evidence="5">
    <location>
        <begin position="201"/>
        <end position="231"/>
    </location>
</feature>
<dbReference type="InterPro" id="IPR013783">
    <property type="entry name" value="Ig-like_fold"/>
</dbReference>
<dbReference type="SUPFAM" id="SSF50978">
    <property type="entry name" value="WD40 repeat-like"/>
    <property type="match status" value="1"/>
</dbReference>
<evidence type="ECO:0000256" key="3">
    <source>
        <dbReference type="ARBA" id="ARBA00020502"/>
    </source>
</evidence>
<dbReference type="eggNOG" id="ENOG502S5TE">
    <property type="taxonomic scope" value="Eukaryota"/>
</dbReference>